<sequence length="237" mass="26899">MKKIMLGMLVFATSNAMALANNLNLYGKVGADFVSKFESISPSIYLFSAPSKNTVSPNLFLELTYNVTPEIEFGVGSGYIRRKSYNYVQYGKTPQNFSGQIHELDIKEYSKVNRYSSIPLYLIGKYNFNIQPNLAFYIKGDLGYSFNKLKATTHHYKTDVDILGNGQYSKDANSYMQTSVTNGHYYGIGIGTEYKNLLAEIAYHHTSARLKYHTFALRLQNVSYDNDAVRFSIGYKF</sequence>
<dbReference type="SUPFAM" id="SSF56925">
    <property type="entry name" value="OMPA-like"/>
    <property type="match status" value="1"/>
</dbReference>
<proteinExistence type="predicted"/>
<accession>A0ABW4NXU7</accession>
<keyword evidence="1" id="KW-0732">Signal</keyword>
<gene>
    <name evidence="2" type="ORF">ACFSAV_05935</name>
</gene>
<evidence type="ECO:0000313" key="3">
    <source>
        <dbReference type="Proteomes" id="UP001597420"/>
    </source>
</evidence>
<feature type="signal peptide" evidence="1">
    <location>
        <begin position="1"/>
        <end position="18"/>
    </location>
</feature>
<protein>
    <submittedName>
        <fullName evidence="2">Outer membrane beta-barrel protein</fullName>
    </submittedName>
</protein>
<reference evidence="3" key="1">
    <citation type="journal article" date="2019" name="Int. J. Syst. Evol. Microbiol.">
        <title>The Global Catalogue of Microorganisms (GCM) 10K type strain sequencing project: providing services to taxonomists for standard genome sequencing and annotation.</title>
        <authorList>
            <consortium name="The Broad Institute Genomics Platform"/>
            <consortium name="The Broad Institute Genome Sequencing Center for Infectious Disease"/>
            <person name="Wu L."/>
            <person name="Ma J."/>
        </authorList>
    </citation>
    <scope>NUCLEOTIDE SEQUENCE [LARGE SCALE GENOMIC DNA]</scope>
    <source>
        <strain evidence="3">CCM 7950</strain>
    </source>
</reference>
<keyword evidence="3" id="KW-1185">Reference proteome</keyword>
<dbReference type="Proteomes" id="UP001597420">
    <property type="component" value="Unassembled WGS sequence"/>
</dbReference>
<evidence type="ECO:0000256" key="1">
    <source>
        <dbReference type="SAM" id="SignalP"/>
    </source>
</evidence>
<comment type="caution">
    <text evidence="2">The sequence shown here is derived from an EMBL/GenBank/DDBJ whole genome shotgun (WGS) entry which is preliminary data.</text>
</comment>
<dbReference type="InterPro" id="IPR011250">
    <property type="entry name" value="OMP/PagP_B-barrel"/>
</dbReference>
<dbReference type="RefSeq" id="WP_379097367.1">
    <property type="nucleotide sequence ID" value="NZ_JBHUFP010000006.1"/>
</dbReference>
<feature type="chain" id="PRO_5047226929" evidence="1">
    <location>
        <begin position="19"/>
        <end position="237"/>
    </location>
</feature>
<dbReference type="EMBL" id="JBHUFP010000006">
    <property type="protein sequence ID" value="MFD1805917.1"/>
    <property type="molecule type" value="Genomic_DNA"/>
</dbReference>
<organism evidence="2 3">
    <name type="scientific">Pasteurella oralis</name>
    <dbReference type="NCBI Taxonomy" id="1071947"/>
    <lineage>
        <taxon>Bacteria</taxon>
        <taxon>Pseudomonadati</taxon>
        <taxon>Pseudomonadota</taxon>
        <taxon>Gammaproteobacteria</taxon>
        <taxon>Pasteurellales</taxon>
        <taxon>Pasteurellaceae</taxon>
        <taxon>Pasteurella</taxon>
    </lineage>
</organism>
<evidence type="ECO:0000313" key="2">
    <source>
        <dbReference type="EMBL" id="MFD1805917.1"/>
    </source>
</evidence>
<name>A0ABW4NXU7_9PAST</name>